<dbReference type="SFLD" id="SFLDS00005">
    <property type="entry name" value="Isoprenoid_Synthase_Type_I"/>
    <property type="match status" value="2"/>
</dbReference>
<gene>
    <name evidence="3" type="primary">cyc2</name>
    <name evidence="3" type="ORF">GCM10017600_63290</name>
</gene>
<dbReference type="AlphaFoldDB" id="A0A9W6I8J1"/>
<dbReference type="EC" id="4.2.3.-" evidence="2"/>
<sequence>MQAFTLPDFYMPYPARINPHLERARAHSAAWARETGMLDSPKPGGGVVWDEAALARMDYALMCAYTHPDCDGPALDLITDWYVWVFFFDDHFLEHFKHSRDLRGAKAHLDRLELFMTMDGQTPPEPGNPAEAGLADLWERTVPAMSHGWRRRFVTSTHNLMIESMWELDNIDRGRIANPIEYVQMRRRVGGAPWSANLVEYAVGAEVPDGLAGTRPLHVLCDTFSDAVHLRNDLFSYQREVREEGENSNAVLVFERFFDCSTQEAAELVNDLLTSRLLRFEDTALSEVPALLAEHAVPAHEQVAVGLYVKGLQDWQSGGHEWHARSSRYMNEGAVSGPGVSRSPTGLGTSAARFPSLAAGPSLRLRARQRSHVPFTPVGHLPLPEFHMPFPIRTSPHLEAVRRDLVGWARRTGLFDSVPGVEAGGVWDERRFLGFDFAYCAAMIHADSDREQLNLSAGWLAWGTYGDDYFPVAFGATRNLAAAKLCNERLSAFMPLDAGAVPEPTNQLERGLADLWRRTAGPMEEPARREFREAVESMTASWLWEMDNQTHNRVPDPVDYVEMRRRTFGSDLTISLAKLAHYDVVPAEIYRTRVMRELDTAAQDYATFTNDLFSYQKEIEFEGELHNVVLVVENFLGVDRLAARDVVADLMTARMRQFEHLVAHDLPALFEEFDLDEQVRGILTRHADGLKDWMSGILEWHRRCARYTEAELVRHHRGAPVPAGSPFLPSGLGTSAVRVAVSAGAGGLRASALRPSDATR</sequence>
<evidence type="ECO:0000256" key="2">
    <source>
        <dbReference type="RuleBase" id="RU366034"/>
    </source>
</evidence>
<evidence type="ECO:0000313" key="3">
    <source>
        <dbReference type="EMBL" id="GLK12919.1"/>
    </source>
</evidence>
<dbReference type="InterPro" id="IPR008949">
    <property type="entry name" value="Isoprenoid_synthase_dom_sf"/>
</dbReference>
<reference evidence="3" key="1">
    <citation type="journal article" date="2014" name="Int. J. Syst. Evol. Microbiol.">
        <title>Complete genome sequence of Corynebacterium casei LMG S-19264T (=DSM 44701T), isolated from a smear-ripened cheese.</title>
        <authorList>
            <consortium name="US DOE Joint Genome Institute (JGI-PGF)"/>
            <person name="Walter F."/>
            <person name="Albersmeier A."/>
            <person name="Kalinowski J."/>
            <person name="Ruckert C."/>
        </authorList>
    </citation>
    <scope>NUCLEOTIDE SEQUENCE</scope>
    <source>
        <strain evidence="3">VKM Ac-2007</strain>
    </source>
</reference>
<reference evidence="3" key="2">
    <citation type="submission" date="2023-01" db="EMBL/GenBank/DDBJ databases">
        <authorList>
            <person name="Sun Q."/>
            <person name="Evtushenko L."/>
        </authorList>
    </citation>
    <scope>NUCLEOTIDE SEQUENCE</scope>
    <source>
        <strain evidence="3">VKM Ac-2007</strain>
    </source>
</reference>
<dbReference type="Proteomes" id="UP001143474">
    <property type="component" value="Unassembled WGS sequence"/>
</dbReference>
<dbReference type="Pfam" id="PF19086">
    <property type="entry name" value="Terpene_syn_C_2"/>
    <property type="match status" value="2"/>
</dbReference>
<accession>A0A9W6I8J1</accession>
<dbReference type="Gene3D" id="1.10.600.10">
    <property type="entry name" value="Farnesyl Diphosphate Synthase"/>
    <property type="match status" value="2"/>
</dbReference>
<keyword evidence="1 2" id="KW-0456">Lyase</keyword>
<dbReference type="InterPro" id="IPR034686">
    <property type="entry name" value="Terpene_cyclase-like_2"/>
</dbReference>
<keyword evidence="2" id="KW-0479">Metal-binding</keyword>
<organism evidence="3 4">
    <name type="scientific">Streptosporangium carneum</name>
    <dbReference type="NCBI Taxonomy" id="47481"/>
    <lineage>
        <taxon>Bacteria</taxon>
        <taxon>Bacillati</taxon>
        <taxon>Actinomycetota</taxon>
        <taxon>Actinomycetes</taxon>
        <taxon>Streptosporangiales</taxon>
        <taxon>Streptosporangiaceae</taxon>
        <taxon>Streptosporangium</taxon>
    </lineage>
</organism>
<dbReference type="GO" id="GO:0046872">
    <property type="term" value="F:metal ion binding"/>
    <property type="evidence" value="ECO:0007669"/>
    <property type="project" value="UniProtKB-KW"/>
</dbReference>
<name>A0A9W6I8J1_9ACTN</name>
<dbReference type="GO" id="GO:0010333">
    <property type="term" value="F:terpene synthase activity"/>
    <property type="evidence" value="ECO:0007669"/>
    <property type="project" value="InterPro"/>
</dbReference>
<evidence type="ECO:0000313" key="4">
    <source>
        <dbReference type="Proteomes" id="UP001143474"/>
    </source>
</evidence>
<evidence type="ECO:0000256" key="1">
    <source>
        <dbReference type="ARBA" id="ARBA00023239"/>
    </source>
</evidence>
<keyword evidence="4" id="KW-1185">Reference proteome</keyword>
<keyword evidence="2" id="KW-0460">Magnesium</keyword>
<comment type="similarity">
    <text evidence="2">Belongs to the terpene synthase family.</text>
</comment>
<proteinExistence type="inferred from homology"/>
<protein>
    <recommendedName>
        <fullName evidence="2">Terpene synthase</fullName>
        <ecNumber evidence="2">4.2.3.-</ecNumber>
    </recommendedName>
</protein>
<dbReference type="RefSeq" id="WP_271221224.1">
    <property type="nucleotide sequence ID" value="NZ_BAAAVD010000012.1"/>
</dbReference>
<dbReference type="SFLD" id="SFLDG01020">
    <property type="entry name" value="Terpene_Cyclase_Like_2"/>
    <property type="match status" value="2"/>
</dbReference>
<comment type="caution">
    <text evidence="3">The sequence shown here is derived from an EMBL/GenBank/DDBJ whole genome shotgun (WGS) entry which is preliminary data.</text>
</comment>
<dbReference type="PANTHER" id="PTHR35201:SF4">
    <property type="entry name" value="BETA-PINACENE SYNTHASE-RELATED"/>
    <property type="match status" value="1"/>
</dbReference>
<comment type="cofactor">
    <cofactor evidence="2">
        <name>Mg(2+)</name>
        <dbReference type="ChEBI" id="CHEBI:18420"/>
    </cofactor>
</comment>
<dbReference type="PANTHER" id="PTHR35201">
    <property type="entry name" value="TERPENE SYNTHASE"/>
    <property type="match status" value="1"/>
</dbReference>
<dbReference type="EMBL" id="BSEV01000019">
    <property type="protein sequence ID" value="GLK12919.1"/>
    <property type="molecule type" value="Genomic_DNA"/>
</dbReference>
<dbReference type="SUPFAM" id="SSF48576">
    <property type="entry name" value="Terpenoid synthases"/>
    <property type="match status" value="2"/>
</dbReference>